<evidence type="ECO:0000313" key="2">
    <source>
        <dbReference type="EMBL" id="KEZ87227.1"/>
    </source>
</evidence>
<dbReference type="AlphaFoldDB" id="A0A084JE43"/>
<dbReference type="CDD" id="cd04301">
    <property type="entry name" value="NAT_SF"/>
    <property type="match status" value="1"/>
</dbReference>
<dbReference type="eggNOG" id="COG1670">
    <property type="taxonomic scope" value="Bacteria"/>
</dbReference>
<feature type="domain" description="N-acetyltransferase" evidence="1">
    <location>
        <begin position="12"/>
        <end position="179"/>
    </location>
</feature>
<dbReference type="InterPro" id="IPR016181">
    <property type="entry name" value="Acyl_CoA_acyltransferase"/>
</dbReference>
<protein>
    <recommendedName>
        <fullName evidence="1">N-acetyltransferase domain-containing protein</fullName>
    </recommendedName>
</protein>
<dbReference type="InterPro" id="IPR000182">
    <property type="entry name" value="GNAT_dom"/>
</dbReference>
<dbReference type="RefSeq" id="WP_035131451.1">
    <property type="nucleotide sequence ID" value="NZ_JPMD01000014.1"/>
</dbReference>
<dbReference type="GO" id="GO:0016747">
    <property type="term" value="F:acyltransferase activity, transferring groups other than amino-acyl groups"/>
    <property type="evidence" value="ECO:0007669"/>
    <property type="project" value="InterPro"/>
</dbReference>
<proteinExistence type="predicted"/>
<evidence type="ECO:0000313" key="3">
    <source>
        <dbReference type="Proteomes" id="UP000028542"/>
    </source>
</evidence>
<keyword evidence="3" id="KW-1185">Reference proteome</keyword>
<dbReference type="SUPFAM" id="SSF55729">
    <property type="entry name" value="Acyl-CoA N-acyltransferases (Nat)"/>
    <property type="match status" value="1"/>
</dbReference>
<sequence>MKISENWNINNLTMRKAKIDDIKDLNSICTSWEDKILLEGDVFPKGYIENCINNGDLPPIKGADISNYYLMIIQKTDGEIIGFFDLYHGYPNNETTWISIFLIDKAVQGNSYGKEVVESICQECKNSGWKSIGLGVHLKNWKGLRFWTSNGFDRIIGVWGDKEYSETTFSIIGLKKELL</sequence>
<dbReference type="STRING" id="318464.IO99_06505"/>
<name>A0A084JE43_9CLOT</name>
<gene>
    <name evidence="2" type="ORF">IO99_06505</name>
</gene>
<dbReference type="PROSITE" id="PS51186">
    <property type="entry name" value="GNAT"/>
    <property type="match status" value="1"/>
</dbReference>
<dbReference type="Pfam" id="PF00583">
    <property type="entry name" value="Acetyltransf_1"/>
    <property type="match status" value="1"/>
</dbReference>
<comment type="caution">
    <text evidence="2">The sequence shown here is derived from an EMBL/GenBank/DDBJ whole genome shotgun (WGS) entry which is preliminary data.</text>
</comment>
<evidence type="ECO:0000259" key="1">
    <source>
        <dbReference type="PROSITE" id="PS51186"/>
    </source>
</evidence>
<reference evidence="2 3" key="1">
    <citation type="submission" date="2014-07" db="EMBL/GenBank/DDBJ databases">
        <title>Draft genome of Clostridium sulfidigenes 113A isolated from sediments associated with methane hydrate from Krishna Godavari basin.</title>
        <authorList>
            <person name="Honkalas V.S."/>
            <person name="Dabir A.P."/>
            <person name="Arora P."/>
            <person name="Dhakephalkar P.K."/>
        </authorList>
    </citation>
    <scope>NUCLEOTIDE SEQUENCE [LARGE SCALE GENOMIC DNA]</scope>
    <source>
        <strain evidence="2 3">113A</strain>
    </source>
</reference>
<accession>A0A084JE43</accession>
<dbReference type="Proteomes" id="UP000028542">
    <property type="component" value="Unassembled WGS sequence"/>
</dbReference>
<organism evidence="2 3">
    <name type="scientific">Clostridium sulfidigenes</name>
    <dbReference type="NCBI Taxonomy" id="318464"/>
    <lineage>
        <taxon>Bacteria</taxon>
        <taxon>Bacillati</taxon>
        <taxon>Bacillota</taxon>
        <taxon>Clostridia</taxon>
        <taxon>Eubacteriales</taxon>
        <taxon>Clostridiaceae</taxon>
        <taxon>Clostridium</taxon>
    </lineage>
</organism>
<dbReference type="EMBL" id="JPMD01000014">
    <property type="protein sequence ID" value="KEZ87227.1"/>
    <property type="molecule type" value="Genomic_DNA"/>
</dbReference>
<dbReference type="Gene3D" id="3.40.630.30">
    <property type="match status" value="1"/>
</dbReference>